<sequence>MTMMESNSSMNPLHGFFDIELELSTLTLFSSFPPMVALSFLVSCCKFNPLHVDRIYPLKYDQNYLGGSSAGLSLVFGGPITSLGTCKISRRCKSLQLNPEPSLGRSMKTS</sequence>
<dbReference type="PaxDb" id="4097-A0A1S4DRD5"/>
<proteinExistence type="predicted"/>
<evidence type="ECO:0000313" key="1">
    <source>
        <dbReference type="RefSeq" id="XP_016515988.1"/>
    </source>
</evidence>
<dbReference type="AlphaFoldDB" id="A0A1S4DRD5"/>
<dbReference type="RefSeq" id="XP_016515988.1">
    <property type="nucleotide sequence ID" value="XM_016660502.1"/>
</dbReference>
<gene>
    <name evidence="1" type="primary">LOC107832640</name>
</gene>
<reference evidence="1" key="1">
    <citation type="submission" date="2025-08" db="UniProtKB">
        <authorList>
            <consortium name="RefSeq"/>
        </authorList>
    </citation>
    <scope>IDENTIFICATION</scope>
</reference>
<name>A0A1S4DRD5_TOBAC</name>
<accession>A0A1S4DRD5</accession>
<dbReference type="KEGG" id="nta:107832640"/>
<protein>
    <submittedName>
        <fullName evidence="1">Uncharacterized protein</fullName>
    </submittedName>
</protein>
<organism evidence="1">
    <name type="scientific">Nicotiana tabacum</name>
    <name type="common">Common tobacco</name>
    <dbReference type="NCBI Taxonomy" id="4097"/>
    <lineage>
        <taxon>Eukaryota</taxon>
        <taxon>Viridiplantae</taxon>
        <taxon>Streptophyta</taxon>
        <taxon>Embryophyta</taxon>
        <taxon>Tracheophyta</taxon>
        <taxon>Spermatophyta</taxon>
        <taxon>Magnoliopsida</taxon>
        <taxon>eudicotyledons</taxon>
        <taxon>Gunneridae</taxon>
        <taxon>Pentapetalae</taxon>
        <taxon>asterids</taxon>
        <taxon>lamiids</taxon>
        <taxon>Solanales</taxon>
        <taxon>Solanaceae</taxon>
        <taxon>Nicotianoideae</taxon>
        <taxon>Nicotianeae</taxon>
        <taxon>Nicotiana</taxon>
    </lineage>
</organism>